<reference evidence="3 4" key="1">
    <citation type="submission" date="2020-08" db="EMBL/GenBank/DDBJ databases">
        <title>Sequencing the genomes of 1000 actinobacteria strains.</title>
        <authorList>
            <person name="Klenk H.-P."/>
        </authorList>
    </citation>
    <scope>NUCLEOTIDE SEQUENCE [LARGE SCALE GENOMIC DNA]</scope>
    <source>
        <strain evidence="3 4">DSM 45272</strain>
    </source>
</reference>
<keyword evidence="2" id="KW-0472">Membrane</keyword>
<proteinExistence type="predicted"/>
<dbReference type="AlphaFoldDB" id="A0A841AYH4"/>
<evidence type="ECO:0000256" key="2">
    <source>
        <dbReference type="SAM" id="Phobius"/>
    </source>
</evidence>
<organism evidence="3 4">
    <name type="scientific">Amycolatopsis umgeniensis</name>
    <dbReference type="NCBI Taxonomy" id="336628"/>
    <lineage>
        <taxon>Bacteria</taxon>
        <taxon>Bacillati</taxon>
        <taxon>Actinomycetota</taxon>
        <taxon>Actinomycetes</taxon>
        <taxon>Pseudonocardiales</taxon>
        <taxon>Pseudonocardiaceae</taxon>
        <taxon>Amycolatopsis</taxon>
    </lineage>
</organism>
<sequence length="204" mass="21935">MSAGEVAVRAVIGAVAGAAVVAALVPYLRHARRHRARFLDEQRSAKSRNGRKPAGMSGDPLEFVAGAERRPLGAPHPPRSNAATARQKVATTGEVFARAAASIPERDRVMVWRELTDESRPFRVAYRWATSFGKLFTLSVLFFVASIVALLGDYSRVVLVATLSASAILVGIPAAKLHRIAWQALNLSAGVYVVALKGENHVDE</sequence>
<feature type="transmembrane region" description="Helical" evidence="2">
    <location>
        <begin position="157"/>
        <end position="175"/>
    </location>
</feature>
<evidence type="ECO:0000256" key="1">
    <source>
        <dbReference type="SAM" id="MobiDB-lite"/>
    </source>
</evidence>
<feature type="region of interest" description="Disordered" evidence="1">
    <location>
        <begin position="38"/>
        <end position="60"/>
    </location>
</feature>
<evidence type="ECO:0000313" key="4">
    <source>
        <dbReference type="Proteomes" id="UP000580861"/>
    </source>
</evidence>
<protein>
    <submittedName>
        <fullName evidence="3">Uncharacterized protein</fullName>
    </submittedName>
</protein>
<dbReference type="EMBL" id="JACHMX010000001">
    <property type="protein sequence ID" value="MBB5853999.1"/>
    <property type="molecule type" value="Genomic_DNA"/>
</dbReference>
<gene>
    <name evidence="3" type="ORF">HDA45_004086</name>
</gene>
<evidence type="ECO:0000313" key="3">
    <source>
        <dbReference type="EMBL" id="MBB5853999.1"/>
    </source>
</evidence>
<feature type="transmembrane region" description="Helical" evidence="2">
    <location>
        <begin position="6"/>
        <end position="28"/>
    </location>
</feature>
<keyword evidence="4" id="KW-1185">Reference proteome</keyword>
<dbReference type="Proteomes" id="UP000580861">
    <property type="component" value="Unassembled WGS sequence"/>
</dbReference>
<keyword evidence="2" id="KW-1133">Transmembrane helix</keyword>
<accession>A0A841AYH4</accession>
<dbReference type="RefSeq" id="WP_184897678.1">
    <property type="nucleotide sequence ID" value="NZ_JACHMX010000001.1"/>
</dbReference>
<comment type="caution">
    <text evidence="3">The sequence shown here is derived from an EMBL/GenBank/DDBJ whole genome shotgun (WGS) entry which is preliminary data.</text>
</comment>
<keyword evidence="2" id="KW-0812">Transmembrane</keyword>
<name>A0A841AYH4_9PSEU</name>
<feature type="transmembrane region" description="Helical" evidence="2">
    <location>
        <begin position="132"/>
        <end position="151"/>
    </location>
</feature>